<evidence type="ECO:0000256" key="2">
    <source>
        <dbReference type="ARBA" id="ARBA00008307"/>
    </source>
</evidence>
<evidence type="ECO:0000256" key="1">
    <source>
        <dbReference type="ARBA" id="ARBA00001946"/>
    </source>
</evidence>
<organism evidence="4 5">
    <name type="scientific">Desmophyllum pertusum</name>
    <dbReference type="NCBI Taxonomy" id="174260"/>
    <lineage>
        <taxon>Eukaryota</taxon>
        <taxon>Metazoa</taxon>
        <taxon>Cnidaria</taxon>
        <taxon>Anthozoa</taxon>
        <taxon>Hexacorallia</taxon>
        <taxon>Scleractinia</taxon>
        <taxon>Caryophylliina</taxon>
        <taxon>Caryophylliidae</taxon>
        <taxon>Desmophyllum</taxon>
    </lineage>
</organism>
<dbReference type="EMBL" id="MU826842">
    <property type="protein sequence ID" value="KAJ7371848.1"/>
    <property type="molecule type" value="Genomic_DNA"/>
</dbReference>
<protein>
    <submittedName>
        <fullName evidence="4">Uncharacterized protein</fullName>
    </submittedName>
</protein>
<dbReference type="AlphaFoldDB" id="A0A9X0CRS6"/>
<reference evidence="4" key="1">
    <citation type="submission" date="2023-01" db="EMBL/GenBank/DDBJ databases">
        <title>Genome assembly of the deep-sea coral Lophelia pertusa.</title>
        <authorList>
            <person name="Herrera S."/>
            <person name="Cordes E."/>
        </authorList>
    </citation>
    <scope>NUCLEOTIDE SEQUENCE</scope>
    <source>
        <strain evidence="4">USNM1676648</strain>
        <tissue evidence="4">Polyp</tissue>
    </source>
</reference>
<comment type="caution">
    <text evidence="4">The sequence shown here is derived from an EMBL/GenBank/DDBJ whole genome shotgun (WGS) entry which is preliminary data.</text>
</comment>
<keyword evidence="5" id="KW-1185">Reference proteome</keyword>
<evidence type="ECO:0000256" key="3">
    <source>
        <dbReference type="SAM" id="MobiDB-lite"/>
    </source>
</evidence>
<gene>
    <name evidence="4" type="ORF">OS493_023191</name>
</gene>
<accession>A0A9X0CRS6</accession>
<evidence type="ECO:0000313" key="4">
    <source>
        <dbReference type="EMBL" id="KAJ7371848.1"/>
    </source>
</evidence>
<evidence type="ECO:0000313" key="5">
    <source>
        <dbReference type="Proteomes" id="UP001163046"/>
    </source>
</evidence>
<sequence>MEILQTFPACRLKSLTENVIFVFNYELLDPSAKKQRVRIISSKIQPVHRPQRPRFQIVSKSGCKITGKGMIGRVVLETVQRKTVHFQEGIPDQGKPRNLWRTPRARQPSSETKPPRSRTPVTRNSGILKEPLAGPCRKFNVPVEKPQFQLGPDRRLPRDTMVRVPLQRSGVHKEQTSFPISPSGNAVRLTRGAMKIPPSVPVTPRTRPTGGRPVNRPPSTKDLNALNAPLLKFFKEKVSLSQEEISRTSDAVNGLLKMILDAIGKSDNTFALRKLNTGSYYEKLKVSRPGEFDVMLVFDAHRVTRFFRVEYSREPAGYAKLVFKDHVAGNSGRKLWGEFFTADGKCLSPRKIVGRFLQAGA</sequence>
<feature type="region of interest" description="Disordered" evidence="3">
    <location>
        <begin position="196"/>
        <end position="222"/>
    </location>
</feature>
<dbReference type="PANTHER" id="PTHR10656">
    <property type="entry name" value="CELL FATE DETERMINING PROTEIN MAB21-RELATED"/>
    <property type="match status" value="1"/>
</dbReference>
<comment type="similarity">
    <text evidence="2">Belongs to the mab-21 family.</text>
</comment>
<comment type="cofactor">
    <cofactor evidence="1">
        <name>Mg(2+)</name>
        <dbReference type="ChEBI" id="CHEBI:18420"/>
    </cofactor>
</comment>
<dbReference type="OrthoDB" id="6054650at2759"/>
<feature type="compositionally biased region" description="Low complexity" evidence="3">
    <location>
        <begin position="202"/>
        <end position="218"/>
    </location>
</feature>
<dbReference type="Proteomes" id="UP001163046">
    <property type="component" value="Unassembled WGS sequence"/>
</dbReference>
<proteinExistence type="inferred from homology"/>
<feature type="region of interest" description="Disordered" evidence="3">
    <location>
        <begin position="86"/>
        <end position="133"/>
    </location>
</feature>
<dbReference type="PANTHER" id="PTHR10656:SF42">
    <property type="entry name" value="CYCLIC GMP-AMP SYNTHASE-LIKE PROTEIN-RELATED"/>
    <property type="match status" value="1"/>
</dbReference>
<name>A0A9X0CRS6_9CNID</name>
<dbReference type="Gene3D" id="3.30.460.90">
    <property type="match status" value="1"/>
</dbReference>